<accession>A0A3N0WUP4</accession>
<comment type="caution">
    <text evidence="1">The sequence shown here is derived from an EMBL/GenBank/DDBJ whole genome shotgun (WGS) entry which is preliminary data.</text>
</comment>
<reference evidence="2" key="1">
    <citation type="submission" date="2018-11" db="EMBL/GenBank/DDBJ databases">
        <title>Proposal to divide the Flavobacteriaceae and reorganize its genera based on Amino Acid Identity values calculated from whole genome sequences.</title>
        <authorList>
            <person name="Nicholson A.C."/>
            <person name="Gulvik C.A."/>
            <person name="Whitney A.M."/>
            <person name="Humrighouse B.W."/>
            <person name="Bell M."/>
            <person name="Holmens B."/>
            <person name="Steigerwalt A."/>
            <person name="Villarma A."/>
            <person name="Sheth M."/>
            <person name="Batra D."/>
            <person name="Pryor J."/>
            <person name="Bernardet J.-F."/>
            <person name="Hugo C."/>
            <person name="Kampfer P."/>
            <person name="Newman J."/>
            <person name="Mcquiston J.R."/>
        </authorList>
    </citation>
    <scope>NUCLEOTIDE SEQUENCE [LARGE SCALE GENOMIC DNA]</scope>
    <source>
        <strain evidence="2">H3056</strain>
    </source>
</reference>
<organism evidence="1 2">
    <name type="scientific">Kaistella daneshvariae</name>
    <dbReference type="NCBI Taxonomy" id="2487074"/>
    <lineage>
        <taxon>Bacteria</taxon>
        <taxon>Pseudomonadati</taxon>
        <taxon>Bacteroidota</taxon>
        <taxon>Flavobacteriia</taxon>
        <taxon>Flavobacteriales</taxon>
        <taxon>Weeksellaceae</taxon>
        <taxon>Chryseobacterium group</taxon>
        <taxon>Kaistella</taxon>
    </lineage>
</organism>
<proteinExistence type="predicted"/>
<dbReference type="AlphaFoldDB" id="A0A3N0WUP4"/>
<evidence type="ECO:0000313" key="1">
    <source>
        <dbReference type="EMBL" id="ROI08784.1"/>
    </source>
</evidence>
<sequence>MPISGGIFFHEDFKTKKVWTTKTRKNSDRKFRGTCTKFLKVKVKKYTVKMAKFSKFQRSLTNKILEKKMLFAAKKLRKWIAPLAHIELKAGGYIITNYDKSKSLSDSSSIKLPITSFIDKEILVLKVILNDNFVKSVRESDENLQEVIQFIKVDEKHTKIVSSMIGWGKGTDWDKAYEFFAKGNEWTYKELLKNYK</sequence>
<dbReference type="Proteomes" id="UP000270224">
    <property type="component" value="Unassembled WGS sequence"/>
</dbReference>
<protein>
    <submittedName>
        <fullName evidence="1">Uncharacterized protein</fullName>
    </submittedName>
</protein>
<name>A0A3N0WUP4_9FLAO</name>
<evidence type="ECO:0000313" key="2">
    <source>
        <dbReference type="Proteomes" id="UP000270224"/>
    </source>
</evidence>
<dbReference type="EMBL" id="RJUG01000003">
    <property type="protein sequence ID" value="ROI08784.1"/>
    <property type="molecule type" value="Genomic_DNA"/>
</dbReference>
<gene>
    <name evidence="1" type="ORF">EGI11_04955</name>
</gene>